<organism evidence="9 10">
    <name type="scientific">Escherichia coli</name>
    <dbReference type="NCBI Taxonomy" id="562"/>
    <lineage>
        <taxon>Bacteria</taxon>
        <taxon>Pseudomonadati</taxon>
        <taxon>Pseudomonadota</taxon>
        <taxon>Gammaproteobacteria</taxon>
        <taxon>Enterobacterales</taxon>
        <taxon>Enterobacteriaceae</taxon>
        <taxon>Escherichia</taxon>
    </lineage>
</organism>
<reference evidence="9 10" key="1">
    <citation type="submission" date="2018-06" db="EMBL/GenBank/DDBJ databases">
        <authorList>
            <consortium name="Pathogen Informatics"/>
            <person name="Doyle S."/>
        </authorList>
    </citation>
    <scope>NUCLEOTIDE SEQUENCE [LARGE SCALE GENOMIC DNA]</scope>
    <source>
        <strain evidence="9 10">NCTC11341</strain>
    </source>
</reference>
<dbReference type="InterPro" id="IPR027417">
    <property type="entry name" value="P-loop_NTPase"/>
</dbReference>
<keyword evidence="5" id="KW-0067">ATP-binding</keyword>
<comment type="similarity">
    <text evidence="2">Belongs to the PhoH family.</text>
</comment>
<evidence type="ECO:0000256" key="6">
    <source>
        <dbReference type="ARBA" id="ARBA00073277"/>
    </source>
</evidence>
<evidence type="ECO:0000256" key="4">
    <source>
        <dbReference type="ARBA" id="ARBA00022741"/>
    </source>
</evidence>
<evidence type="ECO:0000313" key="9">
    <source>
        <dbReference type="EMBL" id="STH73105.1"/>
    </source>
</evidence>
<accession>A0A376P3N0</accession>
<sequence length="358" mass="39846">MEIADGNVLYWTCLDNQRATTRGVFSSGSHLVTLHFQPHPFFSCVTDAVNGARSRFSAFYPKANYGLQGSQPSDVRAHNRAANGACDEYKQLKVLSMGRQKAVIKARREAKRVLRRDSRSHKQREEESVTSLVQMGGVEAIGMARDSRDTSPILARNEAQLHYLKAIESKQLIFATGEAGCGKTWISAAKAAEALIHKDVDRIIVTRPVLQADEDLGFLPGDIAEKFAPYFRPVYDVLVRRLGASFMQYCLRPEIGKVEIAPFAYMRGRTFENAVVILDEAQNVTAAQMKMFLTRLGENVTVIVNGDITQCDLPRGVCSGLSDALERFEEDEMVGIVRFGKEDCVRSALCQRTLHAYS</sequence>
<dbReference type="GO" id="GO:0005829">
    <property type="term" value="C:cytosol"/>
    <property type="evidence" value="ECO:0007669"/>
    <property type="project" value="TreeGrafter"/>
</dbReference>
<gene>
    <name evidence="9" type="primary">phoH</name>
    <name evidence="9" type="ORF">NCTC11341_04805</name>
</gene>
<evidence type="ECO:0000256" key="7">
    <source>
        <dbReference type="ARBA" id="ARBA00078236"/>
    </source>
</evidence>
<evidence type="ECO:0000256" key="5">
    <source>
        <dbReference type="ARBA" id="ARBA00022840"/>
    </source>
</evidence>
<name>A0A376P3N0_ECOLX</name>
<protein>
    <recommendedName>
        <fullName evidence="6">Protein PhoH</fullName>
    </recommendedName>
    <alternativeName>
        <fullName evidence="7">Phosphate starvation-inducible protein PsiH</fullName>
    </alternativeName>
</protein>
<dbReference type="InterPro" id="IPR003714">
    <property type="entry name" value="PhoH"/>
</dbReference>
<dbReference type="EMBL" id="UGBT01000002">
    <property type="protein sequence ID" value="STH73105.1"/>
    <property type="molecule type" value="Genomic_DNA"/>
</dbReference>
<dbReference type="AlphaFoldDB" id="A0A376P3N0"/>
<evidence type="ECO:0000256" key="2">
    <source>
        <dbReference type="ARBA" id="ARBA00010393"/>
    </source>
</evidence>
<evidence type="ECO:0000256" key="1">
    <source>
        <dbReference type="ARBA" id="ARBA00004496"/>
    </source>
</evidence>
<dbReference type="Pfam" id="PF02562">
    <property type="entry name" value="PhoH"/>
    <property type="match status" value="1"/>
</dbReference>
<dbReference type="PANTHER" id="PTHR30473">
    <property type="entry name" value="PROTEIN PHOH"/>
    <property type="match status" value="1"/>
</dbReference>
<dbReference type="GO" id="GO:0005524">
    <property type="term" value="F:ATP binding"/>
    <property type="evidence" value="ECO:0007669"/>
    <property type="project" value="UniProtKB-KW"/>
</dbReference>
<keyword evidence="4" id="KW-0547">Nucleotide-binding</keyword>
<evidence type="ECO:0000259" key="8">
    <source>
        <dbReference type="Pfam" id="PF02562"/>
    </source>
</evidence>
<evidence type="ECO:0000256" key="3">
    <source>
        <dbReference type="ARBA" id="ARBA00022490"/>
    </source>
</evidence>
<evidence type="ECO:0000313" key="10">
    <source>
        <dbReference type="Proteomes" id="UP000254428"/>
    </source>
</evidence>
<dbReference type="SUPFAM" id="SSF52540">
    <property type="entry name" value="P-loop containing nucleoside triphosphate hydrolases"/>
    <property type="match status" value="1"/>
</dbReference>
<dbReference type="PANTHER" id="PTHR30473:SF3">
    <property type="entry name" value="PROTEIN PHOH"/>
    <property type="match status" value="1"/>
</dbReference>
<feature type="domain" description="PhoH-like protein" evidence="8">
    <location>
        <begin position="153"/>
        <end position="357"/>
    </location>
</feature>
<comment type="subcellular location">
    <subcellularLocation>
        <location evidence="1">Cytoplasm</location>
    </subcellularLocation>
</comment>
<dbReference type="Proteomes" id="UP000254428">
    <property type="component" value="Unassembled WGS sequence"/>
</dbReference>
<proteinExistence type="inferred from homology"/>
<dbReference type="NCBIfam" id="NF007827">
    <property type="entry name" value="PRK10536.1"/>
    <property type="match status" value="1"/>
</dbReference>
<dbReference type="InterPro" id="IPR051451">
    <property type="entry name" value="PhoH2-like"/>
</dbReference>
<dbReference type="Gene3D" id="3.40.50.300">
    <property type="entry name" value="P-loop containing nucleotide triphosphate hydrolases"/>
    <property type="match status" value="1"/>
</dbReference>
<dbReference type="FunFam" id="3.40.50.300:FF:000455">
    <property type="entry name" value="Phosphate starvation-inducible ATPase PhoH"/>
    <property type="match status" value="1"/>
</dbReference>
<keyword evidence="3" id="KW-0963">Cytoplasm</keyword>